<evidence type="ECO:0000256" key="5">
    <source>
        <dbReference type="SAM" id="Phobius"/>
    </source>
</evidence>
<evidence type="ECO:0000256" key="1">
    <source>
        <dbReference type="ARBA" id="ARBA00004141"/>
    </source>
</evidence>
<sequence>MTGALVTGLLLVHLGPRTTILIGLPLGAAAWLGLVFFSQLWILMLCRVLIGCSFALVKQPTVMYMIEVAHESLRGRLVGLLCIAKEMGLFSSYVLGSLMLTWRQICIIYACLMVPPMIGIFFFPSSPRWLTTRGRVNEAHKSLVFFRGRRGNVDAELQEVVRQAEDAGASKSTWQQLRLLTKPRTLRMFLLILTIVFLWPLHGSMPVNPYLVIVLDTPGAPIDPSLSSLLCSSFKFIGTIVHLIIV</sequence>
<feature type="transmembrane region" description="Helical" evidence="5">
    <location>
        <begin position="102"/>
        <end position="123"/>
    </location>
</feature>
<dbReference type="PROSITE" id="PS50850">
    <property type="entry name" value="MFS"/>
    <property type="match status" value="1"/>
</dbReference>
<name>A0A8J4Y2E7_CHIOP</name>
<proteinExistence type="predicted"/>
<comment type="caution">
    <text evidence="7">The sequence shown here is derived from an EMBL/GenBank/DDBJ whole genome shotgun (WGS) entry which is preliminary data.</text>
</comment>
<comment type="subcellular location">
    <subcellularLocation>
        <location evidence="1">Membrane</location>
        <topology evidence="1">Multi-pass membrane protein</topology>
    </subcellularLocation>
</comment>
<dbReference type="Gene3D" id="1.20.1250.20">
    <property type="entry name" value="MFS general substrate transporter like domains"/>
    <property type="match status" value="1"/>
</dbReference>
<dbReference type="Proteomes" id="UP000770661">
    <property type="component" value="Unassembled WGS sequence"/>
</dbReference>
<keyword evidence="3 5" id="KW-1133">Transmembrane helix</keyword>
<dbReference type="OrthoDB" id="4142200at2759"/>
<dbReference type="AlphaFoldDB" id="A0A8J4Y2E7"/>
<feature type="transmembrane region" description="Helical" evidence="5">
    <location>
        <begin position="225"/>
        <end position="245"/>
    </location>
</feature>
<dbReference type="Pfam" id="PF00083">
    <property type="entry name" value="Sugar_tr"/>
    <property type="match status" value="1"/>
</dbReference>
<gene>
    <name evidence="7" type="primary">Tret1_24</name>
    <name evidence="7" type="ORF">GWK47_012173</name>
</gene>
<dbReference type="GO" id="GO:0022857">
    <property type="term" value="F:transmembrane transporter activity"/>
    <property type="evidence" value="ECO:0007669"/>
    <property type="project" value="InterPro"/>
</dbReference>
<feature type="domain" description="Major facilitator superfamily (MFS) profile" evidence="6">
    <location>
        <begin position="1"/>
        <end position="246"/>
    </location>
</feature>
<keyword evidence="2 5" id="KW-0812">Transmembrane</keyword>
<evidence type="ECO:0000259" key="6">
    <source>
        <dbReference type="PROSITE" id="PS50850"/>
    </source>
</evidence>
<keyword evidence="8" id="KW-1185">Reference proteome</keyword>
<organism evidence="7 8">
    <name type="scientific">Chionoecetes opilio</name>
    <name type="common">Atlantic snow crab</name>
    <name type="synonym">Cancer opilio</name>
    <dbReference type="NCBI Taxonomy" id="41210"/>
    <lineage>
        <taxon>Eukaryota</taxon>
        <taxon>Metazoa</taxon>
        <taxon>Ecdysozoa</taxon>
        <taxon>Arthropoda</taxon>
        <taxon>Crustacea</taxon>
        <taxon>Multicrustacea</taxon>
        <taxon>Malacostraca</taxon>
        <taxon>Eumalacostraca</taxon>
        <taxon>Eucarida</taxon>
        <taxon>Decapoda</taxon>
        <taxon>Pleocyemata</taxon>
        <taxon>Brachyura</taxon>
        <taxon>Eubrachyura</taxon>
        <taxon>Majoidea</taxon>
        <taxon>Majidae</taxon>
        <taxon>Chionoecetes</taxon>
    </lineage>
</organism>
<keyword evidence="4 5" id="KW-0472">Membrane</keyword>
<dbReference type="SUPFAM" id="SSF103473">
    <property type="entry name" value="MFS general substrate transporter"/>
    <property type="match status" value="1"/>
</dbReference>
<dbReference type="PANTHER" id="PTHR48021">
    <property type="match status" value="1"/>
</dbReference>
<evidence type="ECO:0000256" key="3">
    <source>
        <dbReference type="ARBA" id="ARBA00022989"/>
    </source>
</evidence>
<dbReference type="InterPro" id="IPR050549">
    <property type="entry name" value="MFS_Trehalose_Transporter"/>
</dbReference>
<dbReference type="GO" id="GO:0016020">
    <property type="term" value="C:membrane"/>
    <property type="evidence" value="ECO:0007669"/>
    <property type="project" value="UniProtKB-SubCell"/>
</dbReference>
<feature type="transmembrane region" description="Helical" evidence="5">
    <location>
        <begin position="31"/>
        <end position="57"/>
    </location>
</feature>
<feature type="transmembrane region" description="Helical" evidence="5">
    <location>
        <begin position="77"/>
        <end position="96"/>
    </location>
</feature>
<dbReference type="PANTHER" id="PTHR48021:SF89">
    <property type="entry name" value="FI02132P-RELATED"/>
    <property type="match status" value="1"/>
</dbReference>
<dbReference type="InterPro" id="IPR005828">
    <property type="entry name" value="MFS_sugar_transport-like"/>
</dbReference>
<dbReference type="InterPro" id="IPR036259">
    <property type="entry name" value="MFS_trans_sf"/>
</dbReference>
<dbReference type="EMBL" id="JACEEZ010019773">
    <property type="protein sequence ID" value="KAG0715346.1"/>
    <property type="molecule type" value="Genomic_DNA"/>
</dbReference>
<evidence type="ECO:0000256" key="2">
    <source>
        <dbReference type="ARBA" id="ARBA00022692"/>
    </source>
</evidence>
<evidence type="ECO:0000313" key="7">
    <source>
        <dbReference type="EMBL" id="KAG0715346.1"/>
    </source>
</evidence>
<dbReference type="InterPro" id="IPR020846">
    <property type="entry name" value="MFS_dom"/>
</dbReference>
<evidence type="ECO:0000256" key="4">
    <source>
        <dbReference type="ARBA" id="ARBA00023136"/>
    </source>
</evidence>
<accession>A0A8J4Y2E7</accession>
<protein>
    <submittedName>
        <fullName evidence="7">Facilitated trehalose transporter Tret1</fullName>
    </submittedName>
</protein>
<reference evidence="7" key="1">
    <citation type="submission" date="2020-07" db="EMBL/GenBank/DDBJ databases">
        <title>The High-quality genome of the commercially important snow crab, Chionoecetes opilio.</title>
        <authorList>
            <person name="Jeong J.-H."/>
            <person name="Ryu S."/>
        </authorList>
    </citation>
    <scope>NUCLEOTIDE SEQUENCE</scope>
    <source>
        <strain evidence="7">MADBK_172401_WGS</strain>
        <tissue evidence="7">Digestive gland</tissue>
    </source>
</reference>
<evidence type="ECO:0000313" key="8">
    <source>
        <dbReference type="Proteomes" id="UP000770661"/>
    </source>
</evidence>
<feature type="transmembrane region" description="Helical" evidence="5">
    <location>
        <begin position="186"/>
        <end position="205"/>
    </location>
</feature>